<evidence type="ECO:0000256" key="2">
    <source>
        <dbReference type="ARBA" id="ARBA00022723"/>
    </source>
</evidence>
<dbReference type="GO" id="GO:0046872">
    <property type="term" value="F:metal ion binding"/>
    <property type="evidence" value="ECO:0007669"/>
    <property type="project" value="UniProtKB-KW"/>
</dbReference>
<evidence type="ECO:0000256" key="3">
    <source>
        <dbReference type="ARBA" id="ARBA00023004"/>
    </source>
</evidence>
<accession>A0A7X2LQW2</accession>
<evidence type="ECO:0000256" key="5">
    <source>
        <dbReference type="SAM" id="SignalP"/>
    </source>
</evidence>
<protein>
    <submittedName>
        <fullName evidence="7">C-type cytochrome</fullName>
    </submittedName>
</protein>
<dbReference type="EMBL" id="WKJJ01000004">
    <property type="protein sequence ID" value="MRV71790.1"/>
    <property type="molecule type" value="Genomic_DNA"/>
</dbReference>
<evidence type="ECO:0000256" key="1">
    <source>
        <dbReference type="ARBA" id="ARBA00022617"/>
    </source>
</evidence>
<keyword evidence="2 4" id="KW-0479">Metal-binding</keyword>
<dbReference type="InterPro" id="IPR036909">
    <property type="entry name" value="Cyt_c-like_dom_sf"/>
</dbReference>
<feature type="signal peptide" evidence="5">
    <location>
        <begin position="1"/>
        <end position="19"/>
    </location>
</feature>
<dbReference type="PROSITE" id="PS51007">
    <property type="entry name" value="CYTC"/>
    <property type="match status" value="1"/>
</dbReference>
<reference evidence="7 8" key="1">
    <citation type="submission" date="2019-11" db="EMBL/GenBank/DDBJ databases">
        <title>Novel species isolated from a subtropical stream in China.</title>
        <authorList>
            <person name="Lu H."/>
        </authorList>
    </citation>
    <scope>NUCLEOTIDE SEQUENCE [LARGE SCALE GENOMIC DNA]</scope>
    <source>
        <strain evidence="7 8">FT92W</strain>
    </source>
</reference>
<proteinExistence type="predicted"/>
<feature type="domain" description="Cytochrome c" evidence="6">
    <location>
        <begin position="19"/>
        <end position="110"/>
    </location>
</feature>
<keyword evidence="3 4" id="KW-0408">Iron</keyword>
<dbReference type="GO" id="GO:0009055">
    <property type="term" value="F:electron transfer activity"/>
    <property type="evidence" value="ECO:0007669"/>
    <property type="project" value="InterPro"/>
</dbReference>
<dbReference type="Pfam" id="PF00034">
    <property type="entry name" value="Cytochrom_C"/>
    <property type="match status" value="1"/>
</dbReference>
<dbReference type="InterPro" id="IPR009056">
    <property type="entry name" value="Cyt_c-like_dom"/>
</dbReference>
<dbReference type="Gene3D" id="1.10.760.10">
    <property type="entry name" value="Cytochrome c-like domain"/>
    <property type="match status" value="1"/>
</dbReference>
<sequence>MRDVILMAAMLAAAGGAGAQQVRGADIYKSSCAMCHQDQGQGAAGVAPPLKGSQWAKLARVRNYAPGVLLAGMHGPLSTDEGTFNGVMPTQNRLNDEEIAAVTAYLVSDIAGQNGAPVVVAADVAALRARPQSVAELRAVRKQALAK</sequence>
<organism evidence="7 8">
    <name type="scientific">Pseudoduganella rivuli</name>
    <dbReference type="NCBI Taxonomy" id="2666085"/>
    <lineage>
        <taxon>Bacteria</taxon>
        <taxon>Pseudomonadati</taxon>
        <taxon>Pseudomonadota</taxon>
        <taxon>Betaproteobacteria</taxon>
        <taxon>Burkholderiales</taxon>
        <taxon>Oxalobacteraceae</taxon>
        <taxon>Telluria group</taxon>
        <taxon>Pseudoduganella</taxon>
    </lineage>
</organism>
<dbReference type="GO" id="GO:0020037">
    <property type="term" value="F:heme binding"/>
    <property type="evidence" value="ECO:0007669"/>
    <property type="project" value="InterPro"/>
</dbReference>
<keyword evidence="8" id="KW-1185">Reference proteome</keyword>
<dbReference type="PANTHER" id="PTHR35008:SF8">
    <property type="entry name" value="ALCOHOL DEHYDROGENASE CYTOCHROME C SUBUNIT"/>
    <property type="match status" value="1"/>
</dbReference>
<dbReference type="Proteomes" id="UP000446768">
    <property type="component" value="Unassembled WGS sequence"/>
</dbReference>
<dbReference type="SUPFAM" id="SSF46626">
    <property type="entry name" value="Cytochrome c"/>
    <property type="match status" value="1"/>
</dbReference>
<evidence type="ECO:0000256" key="4">
    <source>
        <dbReference type="PROSITE-ProRule" id="PRU00433"/>
    </source>
</evidence>
<dbReference type="RefSeq" id="WP_154372634.1">
    <property type="nucleotide sequence ID" value="NZ_WKJJ01000004.1"/>
</dbReference>
<gene>
    <name evidence="7" type="ORF">GJ700_08615</name>
</gene>
<keyword evidence="1 4" id="KW-0349">Heme</keyword>
<dbReference type="PANTHER" id="PTHR35008">
    <property type="entry name" value="BLL4482 PROTEIN-RELATED"/>
    <property type="match status" value="1"/>
</dbReference>
<dbReference type="InterPro" id="IPR051459">
    <property type="entry name" value="Cytochrome_c-type_DH"/>
</dbReference>
<feature type="chain" id="PRO_5031350104" evidence="5">
    <location>
        <begin position="20"/>
        <end position="147"/>
    </location>
</feature>
<keyword evidence="5" id="KW-0732">Signal</keyword>
<evidence type="ECO:0000259" key="6">
    <source>
        <dbReference type="PROSITE" id="PS51007"/>
    </source>
</evidence>
<comment type="caution">
    <text evidence="7">The sequence shown here is derived from an EMBL/GenBank/DDBJ whole genome shotgun (WGS) entry which is preliminary data.</text>
</comment>
<dbReference type="AlphaFoldDB" id="A0A7X2LQW2"/>
<evidence type="ECO:0000313" key="8">
    <source>
        <dbReference type="Proteomes" id="UP000446768"/>
    </source>
</evidence>
<name>A0A7X2LQW2_9BURK</name>
<evidence type="ECO:0000313" key="7">
    <source>
        <dbReference type="EMBL" id="MRV71790.1"/>
    </source>
</evidence>